<gene>
    <name evidence="1" type="ORF">A3C59_01050</name>
</gene>
<evidence type="ECO:0000313" key="1">
    <source>
        <dbReference type="EMBL" id="OGE33700.1"/>
    </source>
</evidence>
<proteinExistence type="predicted"/>
<dbReference type="STRING" id="1797768.A3C59_01050"/>
<accession>A0A1F5JYT4</accession>
<organism evidence="1 2">
    <name type="scientific">Candidatus Daviesbacteria bacterium RIFCSPHIGHO2_02_FULL_36_13</name>
    <dbReference type="NCBI Taxonomy" id="1797768"/>
    <lineage>
        <taxon>Bacteria</taxon>
        <taxon>Candidatus Daviesiibacteriota</taxon>
    </lineage>
</organism>
<dbReference type="Proteomes" id="UP000176902">
    <property type="component" value="Unassembled WGS sequence"/>
</dbReference>
<evidence type="ECO:0000313" key="2">
    <source>
        <dbReference type="Proteomes" id="UP000176902"/>
    </source>
</evidence>
<reference evidence="1 2" key="1">
    <citation type="journal article" date="2016" name="Nat. Commun.">
        <title>Thousands of microbial genomes shed light on interconnected biogeochemical processes in an aquifer system.</title>
        <authorList>
            <person name="Anantharaman K."/>
            <person name="Brown C.T."/>
            <person name="Hug L.A."/>
            <person name="Sharon I."/>
            <person name="Castelle C.J."/>
            <person name="Probst A.J."/>
            <person name="Thomas B.C."/>
            <person name="Singh A."/>
            <person name="Wilkins M.J."/>
            <person name="Karaoz U."/>
            <person name="Brodie E.L."/>
            <person name="Williams K.H."/>
            <person name="Hubbard S.S."/>
            <person name="Banfield J.F."/>
        </authorList>
    </citation>
    <scope>NUCLEOTIDE SEQUENCE [LARGE SCALE GENOMIC DNA]</scope>
</reference>
<name>A0A1F5JYT4_9BACT</name>
<comment type="caution">
    <text evidence="1">The sequence shown here is derived from an EMBL/GenBank/DDBJ whole genome shotgun (WGS) entry which is preliminary data.</text>
</comment>
<sequence length="111" mass="13434">MAYTDLTKKRAAELRWYYKNIDKIRLYKQKARSARVEYIKKLKRVPCKDCGIKYPSYVMDFDHFEENSKIETVNRLAGTRAGWEKLKQEIQKCEIVCANCHRVRTYKRRLH</sequence>
<dbReference type="AlphaFoldDB" id="A0A1F5JYT4"/>
<protein>
    <submittedName>
        <fullName evidence="1">Uncharacterized protein</fullName>
    </submittedName>
</protein>
<dbReference type="EMBL" id="MFCV01000007">
    <property type="protein sequence ID" value="OGE33700.1"/>
    <property type="molecule type" value="Genomic_DNA"/>
</dbReference>